<evidence type="ECO:0000313" key="3">
    <source>
        <dbReference type="EMBL" id="GAA2488621.1"/>
    </source>
</evidence>
<keyword evidence="2" id="KW-0732">Signal</keyword>
<protein>
    <recommendedName>
        <fullName evidence="5">Tat pathway signal sequence domain protein</fullName>
    </recommendedName>
</protein>
<evidence type="ECO:0008006" key="5">
    <source>
        <dbReference type="Google" id="ProtNLM"/>
    </source>
</evidence>
<feature type="signal peptide" evidence="2">
    <location>
        <begin position="1"/>
        <end position="38"/>
    </location>
</feature>
<feature type="compositionally biased region" description="Low complexity" evidence="1">
    <location>
        <begin position="59"/>
        <end position="96"/>
    </location>
</feature>
<dbReference type="RefSeq" id="WP_344383351.1">
    <property type="nucleotide sequence ID" value="NZ_BAAATA010000012.1"/>
</dbReference>
<dbReference type="EMBL" id="BAAATA010000012">
    <property type="protein sequence ID" value="GAA2488621.1"/>
    <property type="molecule type" value="Genomic_DNA"/>
</dbReference>
<gene>
    <name evidence="3" type="ORF">GCM10010406_25940</name>
</gene>
<name>A0ABP5YZ65_9ACTN</name>
<comment type="caution">
    <text evidence="3">The sequence shown here is derived from an EMBL/GenBank/DDBJ whole genome shotgun (WGS) entry which is preliminary data.</text>
</comment>
<reference evidence="4" key="1">
    <citation type="journal article" date="2019" name="Int. J. Syst. Evol. Microbiol.">
        <title>The Global Catalogue of Microorganisms (GCM) 10K type strain sequencing project: providing services to taxonomists for standard genome sequencing and annotation.</title>
        <authorList>
            <consortium name="The Broad Institute Genomics Platform"/>
            <consortium name="The Broad Institute Genome Sequencing Center for Infectious Disease"/>
            <person name="Wu L."/>
            <person name="Ma J."/>
        </authorList>
    </citation>
    <scope>NUCLEOTIDE SEQUENCE [LARGE SCALE GENOMIC DNA]</scope>
    <source>
        <strain evidence="4">JCM 6307</strain>
    </source>
</reference>
<evidence type="ECO:0000256" key="2">
    <source>
        <dbReference type="SAM" id="SignalP"/>
    </source>
</evidence>
<feature type="region of interest" description="Disordered" evidence="1">
    <location>
        <begin position="42"/>
        <end position="102"/>
    </location>
</feature>
<proteinExistence type="predicted"/>
<evidence type="ECO:0000256" key="1">
    <source>
        <dbReference type="SAM" id="MobiDB-lite"/>
    </source>
</evidence>
<sequence>MEPRGERRRTVLRRAAIGAGLAVTCTAAMLAVTVPLNAAGQDGTAGAASTGRPGRADGPGRAASADGAPGADGASRADDAPGVVEEPAPPAETGTGRDALTPDEIEAARDLALARDRGLRTAAEDVRGKDGDAQYLSTALARPSGDGGTGGDGHRRAEVYFYDYSDDTLVKKTVDLTEHEVVASERNGNAQPPPSRAEAAEAVGVLLDSPLGAGLKEDYRAATGRTLARAAQLDTRGLTYRAPEGVTGPAAKCGEHRCVRLFTRVADGPWIDVRHLVVDLSARTALRLP</sequence>
<dbReference type="Proteomes" id="UP001501358">
    <property type="component" value="Unassembled WGS sequence"/>
</dbReference>
<feature type="chain" id="PRO_5045437461" description="Tat pathway signal sequence domain protein" evidence="2">
    <location>
        <begin position="39"/>
        <end position="289"/>
    </location>
</feature>
<accession>A0ABP5YZ65</accession>
<keyword evidence="4" id="KW-1185">Reference proteome</keyword>
<evidence type="ECO:0000313" key="4">
    <source>
        <dbReference type="Proteomes" id="UP001501358"/>
    </source>
</evidence>
<organism evidence="3 4">
    <name type="scientific">Streptomyces thermolineatus</name>
    <dbReference type="NCBI Taxonomy" id="44033"/>
    <lineage>
        <taxon>Bacteria</taxon>
        <taxon>Bacillati</taxon>
        <taxon>Actinomycetota</taxon>
        <taxon>Actinomycetes</taxon>
        <taxon>Kitasatosporales</taxon>
        <taxon>Streptomycetaceae</taxon>
        <taxon>Streptomyces</taxon>
    </lineage>
</organism>